<comment type="caution">
    <text evidence="2">The sequence shown here is derived from an EMBL/GenBank/DDBJ whole genome shotgun (WGS) entry which is preliminary data.</text>
</comment>
<organism evidence="2 3">
    <name type="scientific">Microbacterium foliorum</name>
    <dbReference type="NCBI Taxonomy" id="104336"/>
    <lineage>
        <taxon>Bacteria</taxon>
        <taxon>Bacillati</taxon>
        <taxon>Actinomycetota</taxon>
        <taxon>Actinomycetes</taxon>
        <taxon>Micrococcales</taxon>
        <taxon>Microbacteriaceae</taxon>
        <taxon>Microbacterium</taxon>
    </lineage>
</organism>
<dbReference type="PATRIC" id="fig|104336.4.peg.2136"/>
<feature type="region of interest" description="Disordered" evidence="1">
    <location>
        <begin position="1"/>
        <end position="65"/>
    </location>
</feature>
<dbReference type="AlphaFoldDB" id="A0A0F0KIJ2"/>
<dbReference type="RefSeq" id="WP_045254442.1">
    <property type="nucleotide sequence ID" value="NZ_CP031425.1"/>
</dbReference>
<dbReference type="Proteomes" id="UP000033572">
    <property type="component" value="Unassembled WGS sequence"/>
</dbReference>
<evidence type="ECO:0000313" key="2">
    <source>
        <dbReference type="EMBL" id="KJL20249.1"/>
    </source>
</evidence>
<gene>
    <name evidence="2" type="ORF">RN50_02094</name>
</gene>
<feature type="compositionally biased region" description="Acidic residues" evidence="1">
    <location>
        <begin position="49"/>
        <end position="65"/>
    </location>
</feature>
<dbReference type="GeneID" id="94443088"/>
<dbReference type="EMBL" id="JYIU01000043">
    <property type="protein sequence ID" value="KJL20249.1"/>
    <property type="molecule type" value="Genomic_DNA"/>
</dbReference>
<accession>A0A0F0KIJ2</accession>
<sequence length="65" mass="6850">MNRDTDDIRTDRTDISSEPSPGAEENDNLGTEDNKGEPPTVVPSGSASDDSDDDADVLADEPDAD</sequence>
<evidence type="ECO:0000256" key="1">
    <source>
        <dbReference type="SAM" id="MobiDB-lite"/>
    </source>
</evidence>
<name>A0A0F0KIJ2_9MICO</name>
<proteinExistence type="predicted"/>
<evidence type="ECO:0000313" key="3">
    <source>
        <dbReference type="Proteomes" id="UP000033572"/>
    </source>
</evidence>
<feature type="compositionally biased region" description="Basic and acidic residues" evidence="1">
    <location>
        <begin position="1"/>
        <end position="15"/>
    </location>
</feature>
<dbReference type="KEGG" id="mfol:DXT68_01670"/>
<protein>
    <submittedName>
        <fullName evidence="2">Uncharacterized protein</fullName>
    </submittedName>
</protein>
<keyword evidence="3" id="KW-1185">Reference proteome</keyword>
<reference evidence="2 3" key="1">
    <citation type="submission" date="2015-02" db="EMBL/GenBank/DDBJ databases">
        <title>Draft genome sequences of ten Microbacterium spp. with emphasis on heavy metal contaminated environments.</title>
        <authorList>
            <person name="Corretto E."/>
        </authorList>
    </citation>
    <scope>NUCLEOTIDE SEQUENCE [LARGE SCALE GENOMIC DNA]</scope>
    <source>
        <strain evidence="2 3">DSM 12966</strain>
    </source>
</reference>